<dbReference type="Pfam" id="PF13207">
    <property type="entry name" value="AAA_17"/>
    <property type="match status" value="1"/>
</dbReference>
<dbReference type="EMBL" id="CP010026">
    <property type="protein sequence ID" value="AJZ58671.1"/>
    <property type="molecule type" value="Genomic_DNA"/>
</dbReference>
<sequence>MTLFVGGVHAVGKTFVLKPVCEGLGVRHATASQLIKEQRGLANWTLSRQVDDIDENQRALVAAVRRLEESGETVVLDGHFVLRRGVNIHEKIDVVTFAQLMVRGVILLEASCETVADRLRGRGDATWEQSEIEVFAQKELEHARTVCAELSVPLVRLCSPSTQEMRDALAALSA</sequence>
<proteinExistence type="predicted"/>
<dbReference type="SUPFAM" id="SSF52540">
    <property type="entry name" value="P-loop containing nucleoside triphosphate hydrolases"/>
    <property type="match status" value="1"/>
</dbReference>
<dbReference type="RefSeq" id="WP_046567198.1">
    <property type="nucleotide sequence ID" value="NZ_CP010026.1"/>
</dbReference>
<evidence type="ECO:0000313" key="2">
    <source>
        <dbReference type="Proteomes" id="UP000032614"/>
    </source>
</evidence>
<evidence type="ECO:0000313" key="1">
    <source>
        <dbReference type="EMBL" id="AJZ58671.1"/>
    </source>
</evidence>
<dbReference type="Proteomes" id="UP000032614">
    <property type="component" value="Chromosome 1"/>
</dbReference>
<dbReference type="Gene3D" id="3.40.50.300">
    <property type="entry name" value="P-loop containing nucleotide triphosphate hydrolases"/>
    <property type="match status" value="1"/>
</dbReference>
<dbReference type="InterPro" id="IPR027417">
    <property type="entry name" value="P-loop_NTPase"/>
</dbReference>
<dbReference type="AlphaFoldDB" id="A0AAU8TE64"/>
<reference evidence="1 2" key="1">
    <citation type="journal article" date="2015" name="Genome Announc.">
        <title>Complete genome sequences for 59 burkholderia isolates, both pathogenic and near neighbor.</title>
        <authorList>
            <person name="Johnson S.L."/>
            <person name="Bishop-Lilly K.A."/>
            <person name="Ladner J.T."/>
            <person name="Daligault H.E."/>
            <person name="Davenport K.W."/>
            <person name="Jaissle J."/>
            <person name="Frey K.G."/>
            <person name="Koroleva G.I."/>
            <person name="Bruce D.C."/>
            <person name="Coyne S.R."/>
            <person name="Broomall S.M."/>
            <person name="Li P.E."/>
            <person name="Teshima H."/>
            <person name="Gibbons H.S."/>
            <person name="Palacios G.F."/>
            <person name="Rosenzweig C.N."/>
            <person name="Redden C.L."/>
            <person name="Xu Y."/>
            <person name="Minogue T.D."/>
            <person name="Chain P.S."/>
        </authorList>
    </citation>
    <scope>NUCLEOTIDE SEQUENCE [LARGE SCALE GENOMIC DNA]</scope>
    <source>
        <strain evidence="1 2">ATCC BAA-463</strain>
    </source>
</reference>
<dbReference type="GeneID" id="66515416"/>
<gene>
    <name evidence="1" type="ORF">OI25_1433</name>
</gene>
<accession>A0AAU8TE64</accession>
<protein>
    <submittedName>
        <fullName evidence="1">AAA domain protein</fullName>
    </submittedName>
</protein>
<organism evidence="1 2">
    <name type="scientific">Paraburkholderia fungorum</name>
    <dbReference type="NCBI Taxonomy" id="134537"/>
    <lineage>
        <taxon>Bacteria</taxon>
        <taxon>Pseudomonadati</taxon>
        <taxon>Pseudomonadota</taxon>
        <taxon>Betaproteobacteria</taxon>
        <taxon>Burkholderiales</taxon>
        <taxon>Burkholderiaceae</taxon>
        <taxon>Paraburkholderia</taxon>
    </lineage>
</organism>
<name>A0AAU8TE64_9BURK</name>
<dbReference type="KEGG" id="bfn:OI25_1433"/>